<dbReference type="KEGG" id="cma:Cmaq_0929"/>
<evidence type="ECO:0000313" key="3">
    <source>
        <dbReference type="EMBL" id="ABW01761.1"/>
    </source>
</evidence>
<reference evidence="3 4" key="1">
    <citation type="submission" date="2007-10" db="EMBL/GenBank/DDBJ databases">
        <title>Complete sequence of Caldivirga maquilingensis IC-167.</title>
        <authorList>
            <consortium name="US DOE Joint Genome Institute"/>
            <person name="Copeland A."/>
            <person name="Lucas S."/>
            <person name="Lapidus A."/>
            <person name="Barry K."/>
            <person name="Glavina del Rio T."/>
            <person name="Dalin E."/>
            <person name="Tice H."/>
            <person name="Pitluck S."/>
            <person name="Saunders E."/>
            <person name="Brettin T."/>
            <person name="Bruce D."/>
            <person name="Detter J.C."/>
            <person name="Han C."/>
            <person name="Schmutz J."/>
            <person name="Larimer F."/>
            <person name="Land M."/>
            <person name="Hauser L."/>
            <person name="Kyrpides N."/>
            <person name="Ivanova N."/>
            <person name="Biddle J.F."/>
            <person name="Zhang Z."/>
            <person name="Fitz-Gibbon S.T."/>
            <person name="Lowe T.M."/>
            <person name="Saltikov C."/>
            <person name="House C.H."/>
            <person name="Richardson P."/>
        </authorList>
    </citation>
    <scope>NUCLEOTIDE SEQUENCE [LARGE SCALE GENOMIC DNA]</scope>
    <source>
        <strain evidence="4">ATCC 700844 / DSM 13496 / JCM 10307 / IC-167</strain>
    </source>
</reference>
<dbReference type="PANTHER" id="PTHR20934:SF0">
    <property type="entry name" value="TRANSCRIPTION ELONGATION FACTOR 1 HOMOLOG"/>
    <property type="match status" value="1"/>
</dbReference>
<evidence type="ECO:0008006" key="5">
    <source>
        <dbReference type="Google" id="ProtNLM"/>
    </source>
</evidence>
<dbReference type="eggNOG" id="arCOG04136">
    <property type="taxonomic scope" value="Archaea"/>
</dbReference>
<evidence type="ECO:0000256" key="2">
    <source>
        <dbReference type="SAM" id="Phobius"/>
    </source>
</evidence>
<keyword evidence="2" id="KW-0472">Membrane</keyword>
<keyword evidence="4" id="KW-1185">Reference proteome</keyword>
<gene>
    <name evidence="3" type="ordered locus">Cmaq_0929</name>
</gene>
<dbReference type="InterPro" id="IPR007808">
    <property type="entry name" value="Elf1"/>
</dbReference>
<keyword evidence="2" id="KW-0812">Transmembrane</keyword>
<dbReference type="Pfam" id="PF05129">
    <property type="entry name" value="Zn_ribbon_Elf1"/>
    <property type="match status" value="1"/>
</dbReference>
<dbReference type="Proteomes" id="UP000001137">
    <property type="component" value="Chromosome"/>
</dbReference>
<dbReference type="STRING" id="397948.Cmaq_0929"/>
<dbReference type="HOGENOM" id="CLU_1754596_0_0_2"/>
<proteinExistence type="predicted"/>
<dbReference type="AlphaFoldDB" id="A8MDA5"/>
<dbReference type="PANTHER" id="PTHR20934">
    <property type="entry name" value="TRANSCRIPTION ELONGATION FACTOR 1 HOMOLOG"/>
    <property type="match status" value="1"/>
</dbReference>
<feature type="transmembrane region" description="Helical" evidence="2">
    <location>
        <begin position="6"/>
        <end position="26"/>
    </location>
</feature>
<dbReference type="Gene3D" id="2.20.25.190">
    <property type="match status" value="1"/>
</dbReference>
<name>A8MDA5_CALMQ</name>
<organism evidence="3 4">
    <name type="scientific">Caldivirga maquilingensis (strain ATCC 700844 / DSM 13496 / JCM 10307 / IC-167)</name>
    <dbReference type="NCBI Taxonomy" id="397948"/>
    <lineage>
        <taxon>Archaea</taxon>
        <taxon>Thermoproteota</taxon>
        <taxon>Thermoprotei</taxon>
        <taxon>Thermoproteales</taxon>
        <taxon>Thermoproteaceae</taxon>
        <taxon>Caldivirga</taxon>
    </lineage>
</organism>
<dbReference type="EMBL" id="CP000852">
    <property type="protein sequence ID" value="ABW01761.1"/>
    <property type="molecule type" value="Genomic_DNA"/>
</dbReference>
<protein>
    <recommendedName>
        <fullName evidence="5">Transcription elongation factor Elf1</fullName>
    </recommendedName>
</protein>
<dbReference type="InterPro" id="IPR038567">
    <property type="entry name" value="T_Elf1_sf"/>
</dbReference>
<keyword evidence="2" id="KW-1133">Transmembrane helix</keyword>
<accession>A8MDA5</accession>
<keyword evidence="1" id="KW-0862">Zinc</keyword>
<sequence>MNNYLIIVLCYLRESILSCLTLFRIMGKRRKTRKLLVRPKKRLPTVFQCPYCGSVAVNVSVIKKENKVKVTCGVCGLEAVFDKVNGLLPVDYYNKFVDKYFAGELKPTKQVEVKVNTTNTNQQNQGIIDSDEGIEYLDAPEPDTDVEE</sequence>
<evidence type="ECO:0000256" key="1">
    <source>
        <dbReference type="ARBA" id="ARBA00022833"/>
    </source>
</evidence>
<dbReference type="GO" id="GO:0006368">
    <property type="term" value="P:transcription elongation by RNA polymerase II"/>
    <property type="evidence" value="ECO:0007669"/>
    <property type="project" value="TreeGrafter"/>
</dbReference>
<evidence type="ECO:0000313" key="4">
    <source>
        <dbReference type="Proteomes" id="UP000001137"/>
    </source>
</evidence>
<dbReference type="SUPFAM" id="SSF57783">
    <property type="entry name" value="Zinc beta-ribbon"/>
    <property type="match status" value="1"/>
</dbReference>